<keyword evidence="3" id="KW-0378">Hydrolase</keyword>
<proteinExistence type="predicted"/>
<feature type="domain" description="NodB homology" evidence="2">
    <location>
        <begin position="60"/>
        <end position="278"/>
    </location>
</feature>
<dbReference type="EC" id="3.-.-.-" evidence="3"/>
<gene>
    <name evidence="3" type="ORF">ABRZ09_13015</name>
</gene>
<name>A0AB39D6P1_9BURK</name>
<keyword evidence="1" id="KW-0732">Signal</keyword>
<dbReference type="GO" id="GO:0005975">
    <property type="term" value="P:carbohydrate metabolic process"/>
    <property type="evidence" value="ECO:0007669"/>
    <property type="project" value="InterPro"/>
</dbReference>
<evidence type="ECO:0000313" key="3">
    <source>
        <dbReference type="EMBL" id="XDJ50119.1"/>
    </source>
</evidence>
<dbReference type="AlphaFoldDB" id="A0AB39D6P1"/>
<dbReference type="PANTHER" id="PTHR34216">
    <property type="match status" value="1"/>
</dbReference>
<dbReference type="EMBL" id="CP158255">
    <property type="protein sequence ID" value="XDJ50119.1"/>
    <property type="molecule type" value="Genomic_DNA"/>
</dbReference>
<dbReference type="GO" id="GO:0016810">
    <property type="term" value="F:hydrolase activity, acting on carbon-nitrogen (but not peptide) bonds"/>
    <property type="evidence" value="ECO:0007669"/>
    <property type="project" value="InterPro"/>
</dbReference>
<dbReference type="SUPFAM" id="SSF88713">
    <property type="entry name" value="Glycoside hydrolase/deacetylase"/>
    <property type="match status" value="1"/>
</dbReference>
<organism evidence="3">
    <name type="scientific">Castellaniella ginsengisoli</name>
    <dbReference type="NCBI Taxonomy" id="546114"/>
    <lineage>
        <taxon>Bacteria</taxon>
        <taxon>Pseudomonadati</taxon>
        <taxon>Pseudomonadota</taxon>
        <taxon>Betaproteobacteria</taxon>
        <taxon>Burkholderiales</taxon>
        <taxon>Alcaligenaceae</taxon>
        <taxon>Castellaniella</taxon>
    </lineage>
</organism>
<dbReference type="InterPro" id="IPR051398">
    <property type="entry name" value="Polysacch_Deacetylase"/>
</dbReference>
<dbReference type="Pfam" id="PF01522">
    <property type="entry name" value="Polysacc_deac_1"/>
    <property type="match status" value="1"/>
</dbReference>
<dbReference type="InterPro" id="IPR011330">
    <property type="entry name" value="Glyco_hydro/deAcase_b/a-brl"/>
</dbReference>
<sequence length="278" mass="32235">MSADIVPVLMYHHVRPGGGMIAATPEHFEDQLRWLDRHGYRTLGTAEFIRHLAHGGAPRRSVLITFDDGYLDNWVYAAPLLRRYGMRATVFVVTDWVGRGPVRPDLFRGEPLPETPDHRECERRIGQGRADEVIMRWSEIQALREQGVMEFHSHTHTHTRWDLQEGDKNARMREELILSRRCLEQNLGEVSDQLCWPQGYFDQDYVRIAQEAGFRHLYTTRAFGRNRPGTDPASIFRFAVRDTTGASLGRRIRVAAHPLMAPIFNAWKRWKRGLSYTD</sequence>
<dbReference type="RefSeq" id="WP_368646919.1">
    <property type="nucleotide sequence ID" value="NZ_CP158255.1"/>
</dbReference>
<evidence type="ECO:0000259" key="2">
    <source>
        <dbReference type="PROSITE" id="PS51677"/>
    </source>
</evidence>
<accession>A0AB39D6P1</accession>
<dbReference type="PROSITE" id="PS51677">
    <property type="entry name" value="NODB"/>
    <property type="match status" value="1"/>
</dbReference>
<dbReference type="CDD" id="cd10969">
    <property type="entry name" value="CE4_Ecf1_like_5s"/>
    <property type="match status" value="1"/>
</dbReference>
<evidence type="ECO:0000256" key="1">
    <source>
        <dbReference type="ARBA" id="ARBA00022729"/>
    </source>
</evidence>
<protein>
    <submittedName>
        <fullName evidence="3">Polysaccharide deacetylase family protein</fullName>
        <ecNumber evidence="3">3.-.-.-</ecNumber>
    </submittedName>
</protein>
<dbReference type="Gene3D" id="3.20.20.370">
    <property type="entry name" value="Glycoside hydrolase/deacetylase"/>
    <property type="match status" value="1"/>
</dbReference>
<dbReference type="InterPro" id="IPR002509">
    <property type="entry name" value="NODB_dom"/>
</dbReference>
<reference evidence="3" key="1">
    <citation type="submission" date="2024-05" db="EMBL/GenBank/DDBJ databases">
        <authorList>
            <person name="Luo Y.-C."/>
            <person name="Nicholds J."/>
            <person name="Mortimer T."/>
            <person name="Maboni G."/>
        </authorList>
    </citation>
    <scope>NUCLEOTIDE SEQUENCE</scope>
    <source>
        <strain evidence="3">151108</strain>
    </source>
</reference>
<dbReference type="PANTHER" id="PTHR34216:SF13">
    <property type="entry name" value="XYLANASE_CHITIN DEACETYLASE"/>
    <property type="match status" value="1"/>
</dbReference>